<dbReference type="Pfam" id="PF00701">
    <property type="entry name" value="DHDPS"/>
    <property type="match status" value="1"/>
</dbReference>
<dbReference type="PIRSF" id="PIRSF001365">
    <property type="entry name" value="DHDPS"/>
    <property type="match status" value="1"/>
</dbReference>
<name>A0ABZ3B023_9ENTR</name>
<evidence type="ECO:0000256" key="2">
    <source>
        <dbReference type="PIRNR" id="PIRNR001365"/>
    </source>
</evidence>
<accession>A0ABZ3B023</accession>
<dbReference type="GO" id="GO:0047448">
    <property type="term" value="F:5-dehydro-4-deoxyglucarate dehydratase activity"/>
    <property type="evidence" value="ECO:0007669"/>
    <property type="project" value="UniProtKB-EC"/>
</dbReference>
<dbReference type="InterPro" id="IPR002220">
    <property type="entry name" value="DapA-like"/>
</dbReference>
<evidence type="ECO:0000256" key="1">
    <source>
        <dbReference type="ARBA" id="ARBA00023239"/>
    </source>
</evidence>
<dbReference type="EC" id="4.1.3.3" evidence="3"/>
<dbReference type="EC" id="4.3.3.7" evidence="3"/>
<dbReference type="Proteomes" id="UP001466893">
    <property type="component" value="Chromosome"/>
</dbReference>
<protein>
    <submittedName>
        <fullName evidence="3">Dihydrodipicolinate synthase family protein</fullName>
        <ecNumber evidence="3">4.1.3.3</ecNumber>
        <ecNumber evidence="3">4.2.1.41</ecNumber>
        <ecNumber evidence="3">4.3.3.7</ecNumber>
    </submittedName>
</protein>
<dbReference type="PANTHER" id="PTHR12128:SF67">
    <property type="entry name" value="BLR3884 PROTEIN"/>
    <property type="match status" value="1"/>
</dbReference>
<organism evidence="3 4">
    <name type="scientific">Kosakonia calanthes</name>
    <dbReference type="NCBI Taxonomy" id="3139408"/>
    <lineage>
        <taxon>Bacteria</taxon>
        <taxon>Pseudomonadati</taxon>
        <taxon>Pseudomonadota</taxon>
        <taxon>Gammaproteobacteria</taxon>
        <taxon>Enterobacterales</taxon>
        <taxon>Enterobacteriaceae</taxon>
        <taxon>Kosakonia</taxon>
    </lineage>
</organism>
<dbReference type="GO" id="GO:0008747">
    <property type="term" value="F:N-acetylneuraminate lyase activity"/>
    <property type="evidence" value="ECO:0007669"/>
    <property type="project" value="UniProtKB-EC"/>
</dbReference>
<evidence type="ECO:0000313" key="4">
    <source>
        <dbReference type="Proteomes" id="UP001466893"/>
    </source>
</evidence>
<keyword evidence="1 2" id="KW-0456">Lyase</keyword>
<evidence type="ECO:0000313" key="3">
    <source>
        <dbReference type="EMBL" id="WZV96595.1"/>
    </source>
</evidence>
<dbReference type="CDD" id="cd00408">
    <property type="entry name" value="DHDPS-like"/>
    <property type="match status" value="1"/>
</dbReference>
<dbReference type="InterPro" id="IPR013785">
    <property type="entry name" value="Aldolase_TIM"/>
</dbReference>
<dbReference type="GO" id="GO:0008840">
    <property type="term" value="F:4-hydroxy-tetrahydrodipicolinate synthase activity"/>
    <property type="evidence" value="ECO:0007669"/>
    <property type="project" value="UniProtKB-EC"/>
</dbReference>
<dbReference type="RefSeq" id="WP_342320985.1">
    <property type="nucleotide sequence ID" value="NZ_CP151800.1"/>
</dbReference>
<dbReference type="SUPFAM" id="SSF51569">
    <property type="entry name" value="Aldolase"/>
    <property type="match status" value="1"/>
</dbReference>
<dbReference type="EMBL" id="CP151800">
    <property type="protein sequence ID" value="WZV96595.1"/>
    <property type="molecule type" value="Genomic_DNA"/>
</dbReference>
<gene>
    <name evidence="3" type="ORF">AAEY27_12960</name>
</gene>
<keyword evidence="4" id="KW-1185">Reference proteome</keyword>
<proteinExistence type="inferred from homology"/>
<dbReference type="PRINTS" id="PR00146">
    <property type="entry name" value="DHPICSNTHASE"/>
</dbReference>
<dbReference type="SMART" id="SM01130">
    <property type="entry name" value="DHDPS"/>
    <property type="match status" value="1"/>
</dbReference>
<dbReference type="Gene3D" id="3.20.20.70">
    <property type="entry name" value="Aldolase class I"/>
    <property type="match status" value="1"/>
</dbReference>
<sequence length="300" mass="32261">MQNALYAGVNAAAVTSYNADFTLNYDKTIAHCHFLLNNGCDSLAVLGTTSETHSLSADERETLLEQLVNSGISPGKMLPGTSACDLPTTIRLTRHAAKLGSPGVLLLPPFYYKAPSQEGLFAFYSAVAEAVGGDVKLYFYHFPQQSTIPITLDLIDRLRTRHPGVFQGIKDSSGNFANTVAYIERFSTEGFEVYSGADATFAQVMQAGAAGCITATTNIASSLTAFIYRNYDNADGLAAQEQLSRLRQVVGMADTIPAVKTLLAYKTQDASWETMRPPLCALSSDIRSRLLAAYGSVIGQ</sequence>
<comment type="similarity">
    <text evidence="2">Belongs to the DapA family.</text>
</comment>
<dbReference type="PANTHER" id="PTHR12128">
    <property type="entry name" value="DIHYDRODIPICOLINATE SYNTHASE"/>
    <property type="match status" value="1"/>
</dbReference>
<reference evidence="3 4" key="1">
    <citation type="submission" date="2024-04" db="EMBL/GenBank/DDBJ databases">
        <title>Kosakonia calanthae sp. nov., a halophilic bacterium isolated from leaves of Calanthe tiplacata.</title>
        <authorList>
            <person name="Wu P."/>
        </authorList>
    </citation>
    <scope>NUCLEOTIDE SEQUENCE [LARGE SCALE GENOMIC DNA]</scope>
    <source>
        <strain evidence="3 4">BYX6</strain>
    </source>
</reference>
<dbReference type="EC" id="4.2.1.41" evidence="3"/>